<reference evidence="3 4" key="1">
    <citation type="submission" date="2024-09" db="EMBL/GenBank/DDBJ databases">
        <authorList>
            <person name="Sun Q."/>
            <person name="Mori K."/>
        </authorList>
    </citation>
    <scope>NUCLEOTIDE SEQUENCE [LARGE SCALE GENOMIC DNA]</scope>
    <source>
        <strain evidence="3 4">JCM 13503</strain>
    </source>
</reference>
<dbReference type="NCBIfam" id="TIGR00229">
    <property type="entry name" value="sensory_box"/>
    <property type="match status" value="1"/>
</dbReference>
<dbReference type="InterPro" id="IPR035965">
    <property type="entry name" value="PAS-like_dom_sf"/>
</dbReference>
<keyword evidence="4" id="KW-1185">Reference proteome</keyword>
<evidence type="ECO:0000259" key="2">
    <source>
        <dbReference type="PROSITE" id="PS50112"/>
    </source>
</evidence>
<dbReference type="EMBL" id="JBHLYR010000101">
    <property type="protein sequence ID" value="MFB9995517.1"/>
    <property type="molecule type" value="Genomic_DNA"/>
</dbReference>
<sequence length="410" mass="44422">MPDTELLAPPPHPVLTSLCRLISERLSADLAIITDAKHCVLASHSWPLSLSVPPLAALMTADMLVLTDTTHDPRFGPLADAMGGFQTGFYAAANLRDPEGEVLGFLYLLRQRPRTFERQHYQAFLDAICLASEYLVHQHALKRAAQVEARLLPFESGVESVTDAMITYNQAGRITSANPAAAQLFGRPGSDLDGQPLTELIPGGLDSLPQATPATWQLGQTEGITQDGVTLHLEVANRQLQVDGQQSTLLIRNVSEQQGAVAALAQSQLQAQALLHAIPDTLFVLSKEGLIMSHKPDSLRLQRDPVGRSIYQVWSQESAGLIMLYLNLTLQGQQRSRAFTLQPPLGSQEDLRLEGRLMPMGSERALLVVRNLTVEGHGDSLPDLAGSIETDGHPQDQASPSNPEGSEPSN</sequence>
<organism evidence="3 4">
    <name type="scientific">Deinococcus oregonensis</name>
    <dbReference type="NCBI Taxonomy" id="1805970"/>
    <lineage>
        <taxon>Bacteria</taxon>
        <taxon>Thermotogati</taxon>
        <taxon>Deinococcota</taxon>
        <taxon>Deinococci</taxon>
        <taxon>Deinococcales</taxon>
        <taxon>Deinococcaceae</taxon>
        <taxon>Deinococcus</taxon>
    </lineage>
</organism>
<dbReference type="Proteomes" id="UP001589733">
    <property type="component" value="Unassembled WGS sequence"/>
</dbReference>
<dbReference type="Gene3D" id="3.30.450.20">
    <property type="entry name" value="PAS domain"/>
    <property type="match status" value="1"/>
</dbReference>
<dbReference type="Gene3D" id="3.30.450.40">
    <property type="match status" value="1"/>
</dbReference>
<dbReference type="PROSITE" id="PS50112">
    <property type="entry name" value="PAS"/>
    <property type="match status" value="1"/>
</dbReference>
<evidence type="ECO:0000256" key="1">
    <source>
        <dbReference type="SAM" id="MobiDB-lite"/>
    </source>
</evidence>
<dbReference type="InterPro" id="IPR000014">
    <property type="entry name" value="PAS"/>
</dbReference>
<dbReference type="Pfam" id="PF01590">
    <property type="entry name" value="GAF"/>
    <property type="match status" value="1"/>
</dbReference>
<evidence type="ECO:0000313" key="4">
    <source>
        <dbReference type="Proteomes" id="UP001589733"/>
    </source>
</evidence>
<dbReference type="CDD" id="cd00130">
    <property type="entry name" value="PAS"/>
    <property type="match status" value="1"/>
</dbReference>
<dbReference type="Pfam" id="PF00989">
    <property type="entry name" value="PAS"/>
    <property type="match status" value="1"/>
</dbReference>
<protein>
    <submittedName>
        <fullName evidence="3">PAS domain-containing protein</fullName>
    </submittedName>
</protein>
<evidence type="ECO:0000313" key="3">
    <source>
        <dbReference type="EMBL" id="MFB9995517.1"/>
    </source>
</evidence>
<feature type="compositionally biased region" description="Low complexity" evidence="1">
    <location>
        <begin position="399"/>
        <end position="410"/>
    </location>
</feature>
<accession>A0ABV6B6Y0</accession>
<name>A0ABV6B6Y0_9DEIO</name>
<proteinExistence type="predicted"/>
<dbReference type="InterPro" id="IPR029016">
    <property type="entry name" value="GAF-like_dom_sf"/>
</dbReference>
<dbReference type="SUPFAM" id="SSF55785">
    <property type="entry name" value="PYP-like sensor domain (PAS domain)"/>
    <property type="match status" value="2"/>
</dbReference>
<feature type="region of interest" description="Disordered" evidence="1">
    <location>
        <begin position="380"/>
        <end position="410"/>
    </location>
</feature>
<dbReference type="InterPro" id="IPR013767">
    <property type="entry name" value="PAS_fold"/>
</dbReference>
<gene>
    <name evidence="3" type="ORF">ACFFLM_26655</name>
</gene>
<dbReference type="RefSeq" id="WP_380017534.1">
    <property type="nucleotide sequence ID" value="NZ_JBHLYR010000101.1"/>
</dbReference>
<dbReference type="SUPFAM" id="SSF55781">
    <property type="entry name" value="GAF domain-like"/>
    <property type="match status" value="1"/>
</dbReference>
<dbReference type="SMART" id="SM00091">
    <property type="entry name" value="PAS"/>
    <property type="match status" value="2"/>
</dbReference>
<dbReference type="InterPro" id="IPR003018">
    <property type="entry name" value="GAF"/>
</dbReference>
<comment type="caution">
    <text evidence="3">The sequence shown here is derived from an EMBL/GenBank/DDBJ whole genome shotgun (WGS) entry which is preliminary data.</text>
</comment>
<feature type="domain" description="PAS" evidence="2">
    <location>
        <begin position="158"/>
        <end position="201"/>
    </location>
</feature>